<organism evidence="4 5">
    <name type="scientific">Mucilaginibacter jinjuensis</name>
    <dbReference type="NCBI Taxonomy" id="1176721"/>
    <lineage>
        <taxon>Bacteria</taxon>
        <taxon>Pseudomonadati</taxon>
        <taxon>Bacteroidota</taxon>
        <taxon>Sphingobacteriia</taxon>
        <taxon>Sphingobacteriales</taxon>
        <taxon>Sphingobacteriaceae</taxon>
        <taxon>Mucilaginibacter</taxon>
    </lineage>
</organism>
<evidence type="ECO:0000313" key="5">
    <source>
        <dbReference type="Proteomes" id="UP001216139"/>
    </source>
</evidence>
<dbReference type="SMART" id="SM00448">
    <property type="entry name" value="REC"/>
    <property type="match status" value="1"/>
</dbReference>
<dbReference type="Pfam" id="PF00072">
    <property type="entry name" value="Response_reg"/>
    <property type="match status" value="1"/>
</dbReference>
<feature type="modified residue" description="4-aspartylphosphate" evidence="2">
    <location>
        <position position="53"/>
    </location>
</feature>
<evidence type="ECO:0000259" key="3">
    <source>
        <dbReference type="PROSITE" id="PS50110"/>
    </source>
</evidence>
<dbReference type="InterPro" id="IPR050595">
    <property type="entry name" value="Bact_response_regulator"/>
</dbReference>
<name>A0ABY7TAR0_9SPHI</name>
<dbReference type="PANTHER" id="PTHR44591:SF3">
    <property type="entry name" value="RESPONSE REGULATORY DOMAIN-CONTAINING PROTEIN"/>
    <property type="match status" value="1"/>
</dbReference>
<dbReference type="RefSeq" id="WP_273631711.1">
    <property type="nucleotide sequence ID" value="NZ_CP117167.1"/>
</dbReference>
<dbReference type="Gene3D" id="3.40.50.2300">
    <property type="match status" value="1"/>
</dbReference>
<feature type="domain" description="Response regulatory" evidence="3">
    <location>
        <begin position="4"/>
        <end position="119"/>
    </location>
</feature>
<evidence type="ECO:0000256" key="2">
    <source>
        <dbReference type="PROSITE-ProRule" id="PRU00169"/>
    </source>
</evidence>
<dbReference type="Proteomes" id="UP001216139">
    <property type="component" value="Chromosome"/>
</dbReference>
<evidence type="ECO:0000313" key="4">
    <source>
        <dbReference type="EMBL" id="WCT13421.1"/>
    </source>
</evidence>
<reference evidence="4 5" key="1">
    <citation type="submission" date="2023-02" db="EMBL/GenBank/DDBJ databases">
        <title>Genome sequence of Mucilaginibacter jinjuensis strain KACC 16571.</title>
        <authorList>
            <person name="Kim S."/>
            <person name="Heo J."/>
            <person name="Kwon S.-W."/>
        </authorList>
    </citation>
    <scope>NUCLEOTIDE SEQUENCE [LARGE SCALE GENOMIC DNA]</scope>
    <source>
        <strain evidence="4 5">KACC 16571</strain>
    </source>
</reference>
<gene>
    <name evidence="4" type="ORF">PQO05_05670</name>
</gene>
<dbReference type="SUPFAM" id="SSF52172">
    <property type="entry name" value="CheY-like"/>
    <property type="match status" value="1"/>
</dbReference>
<dbReference type="PANTHER" id="PTHR44591">
    <property type="entry name" value="STRESS RESPONSE REGULATOR PROTEIN 1"/>
    <property type="match status" value="1"/>
</dbReference>
<accession>A0ABY7TAR0</accession>
<proteinExistence type="predicted"/>
<keyword evidence="1 2" id="KW-0597">Phosphoprotein</keyword>
<sequence length="121" mass="13508">MKQKILVLDDDEDILDVISYILTDKGYDVATLSGGEEIFQTIQQFHPDLVLMDVMLGNMDGRVICNQLKQHTATHALPVILISASHDLAQSLRQEGAPNDFIAKPFDIDYLVKKVQQQLAA</sequence>
<dbReference type="PROSITE" id="PS50110">
    <property type="entry name" value="RESPONSE_REGULATORY"/>
    <property type="match status" value="1"/>
</dbReference>
<evidence type="ECO:0000256" key="1">
    <source>
        <dbReference type="ARBA" id="ARBA00022553"/>
    </source>
</evidence>
<protein>
    <submittedName>
        <fullName evidence="4">Response regulator</fullName>
    </submittedName>
</protein>
<dbReference type="InterPro" id="IPR011006">
    <property type="entry name" value="CheY-like_superfamily"/>
</dbReference>
<keyword evidence="5" id="KW-1185">Reference proteome</keyword>
<dbReference type="EMBL" id="CP117167">
    <property type="protein sequence ID" value="WCT13421.1"/>
    <property type="molecule type" value="Genomic_DNA"/>
</dbReference>
<dbReference type="InterPro" id="IPR001789">
    <property type="entry name" value="Sig_transdc_resp-reg_receiver"/>
</dbReference>